<proteinExistence type="predicted"/>
<evidence type="ECO:0000313" key="3">
    <source>
        <dbReference type="Proteomes" id="UP000288716"/>
    </source>
</evidence>
<evidence type="ECO:0000256" key="1">
    <source>
        <dbReference type="SAM" id="Phobius"/>
    </source>
</evidence>
<dbReference type="OrthoDB" id="509821at2759"/>
<dbReference type="GO" id="GO:0016020">
    <property type="term" value="C:membrane"/>
    <property type="evidence" value="ECO:0007669"/>
    <property type="project" value="TreeGrafter"/>
</dbReference>
<keyword evidence="3" id="KW-1185">Reference proteome</keyword>
<dbReference type="PANTHER" id="PTHR21780">
    <property type="entry name" value="TRANSMEMBRANE PROTEIN 209"/>
    <property type="match status" value="1"/>
</dbReference>
<dbReference type="Proteomes" id="UP000288716">
    <property type="component" value="Unassembled WGS sequence"/>
</dbReference>
<accession>A0A443SJ98</accession>
<dbReference type="PANTHER" id="PTHR21780:SF0">
    <property type="entry name" value="TRANSMEMBRANE PROTEIN 209"/>
    <property type="match status" value="1"/>
</dbReference>
<keyword evidence="1" id="KW-1133">Transmembrane helix</keyword>
<organism evidence="2 3">
    <name type="scientific">Leptotrombidium deliense</name>
    <dbReference type="NCBI Taxonomy" id="299467"/>
    <lineage>
        <taxon>Eukaryota</taxon>
        <taxon>Metazoa</taxon>
        <taxon>Ecdysozoa</taxon>
        <taxon>Arthropoda</taxon>
        <taxon>Chelicerata</taxon>
        <taxon>Arachnida</taxon>
        <taxon>Acari</taxon>
        <taxon>Acariformes</taxon>
        <taxon>Trombidiformes</taxon>
        <taxon>Prostigmata</taxon>
        <taxon>Anystina</taxon>
        <taxon>Parasitengona</taxon>
        <taxon>Trombiculoidea</taxon>
        <taxon>Trombiculidae</taxon>
        <taxon>Leptotrombidium</taxon>
    </lineage>
</organism>
<dbReference type="Pfam" id="PF09786">
    <property type="entry name" value="CytochromB561_N"/>
    <property type="match status" value="1"/>
</dbReference>
<protein>
    <submittedName>
        <fullName evidence="2">Transmembrane protein 209-like protein</fullName>
    </submittedName>
</protein>
<sequence length="540" mass="61237">DDSLMNKVMERKQKIYDSRNAFLWGLINLFFALLFTMDICNGFMFNYFTSYSIVLLVKLIESVVTLIFTLNAVYDFALYSWPYCWMKPIEVTPEQKKLFAIKDNELGFVTTPKTSTESKSKSFGVTPPFVLYPENSSPSMSFLNKSSGTSPPTVQSKSFLSSTPNMSFNYSSVGDTSASSWIYSQNISDAKKPSPDSSFSSLNNSFLKRRNISAANSIKDESGLEEYLKNFDLVEEKLHEMNKSEQQQLRNQSFTFADQSGYDLQTSKYQPASDVVATPSIESSLSSNMKAIDEVFRLNCSELQLYQWIENIRSWISQTILSRLVKEIDKINDSLSRSGMTESLVGEIGLSSLKQLASLKHKEIPTLSVVLPYLELSLNQEYLVQRLKDLAKGGCITEFNWNRGASHKGKQWSEEWPADAQIVMHLFCTYMDSRLPAHPSCADGKPFTTMYFKTAAEHSSSKSQFYILQTKLNPPHYNVAVQGEGIIEVPSGRNNIFYSIILFLHVININRCGLLGYVFCIAFFVNEHFIVDELIWAPQV</sequence>
<keyword evidence="1 2" id="KW-0812">Transmembrane</keyword>
<keyword evidence="1" id="KW-0472">Membrane</keyword>
<feature type="transmembrane region" description="Helical" evidence="1">
    <location>
        <begin position="496"/>
        <end position="525"/>
    </location>
</feature>
<feature type="transmembrane region" description="Helical" evidence="1">
    <location>
        <begin position="51"/>
        <end position="77"/>
    </location>
</feature>
<dbReference type="AlphaFoldDB" id="A0A443SJ98"/>
<reference evidence="2 3" key="1">
    <citation type="journal article" date="2018" name="Gigascience">
        <title>Genomes of trombidid mites reveal novel predicted allergens and laterally-transferred genes associated with secondary metabolism.</title>
        <authorList>
            <person name="Dong X."/>
            <person name="Chaisiri K."/>
            <person name="Xia D."/>
            <person name="Armstrong S.D."/>
            <person name="Fang Y."/>
            <person name="Donnelly M.J."/>
            <person name="Kadowaki T."/>
            <person name="McGarry J.W."/>
            <person name="Darby A.C."/>
            <person name="Makepeace B.L."/>
        </authorList>
    </citation>
    <scope>NUCLEOTIDE SEQUENCE [LARGE SCALE GENOMIC DNA]</scope>
    <source>
        <strain evidence="2">UoL-UT</strain>
    </source>
</reference>
<feature type="transmembrane region" description="Helical" evidence="1">
    <location>
        <begin position="21"/>
        <end position="45"/>
    </location>
</feature>
<evidence type="ECO:0000313" key="2">
    <source>
        <dbReference type="EMBL" id="RWS27596.1"/>
    </source>
</evidence>
<dbReference type="EMBL" id="NCKV01001898">
    <property type="protein sequence ID" value="RWS27596.1"/>
    <property type="molecule type" value="Genomic_DNA"/>
</dbReference>
<dbReference type="VEuPathDB" id="VectorBase:LDEU004445"/>
<dbReference type="STRING" id="299467.A0A443SJ98"/>
<dbReference type="InterPro" id="IPR019176">
    <property type="entry name" value="Cytochrome_B561-rel"/>
</dbReference>
<name>A0A443SJ98_9ACAR</name>
<feature type="non-terminal residue" evidence="2">
    <location>
        <position position="1"/>
    </location>
</feature>
<gene>
    <name evidence="2" type="ORF">B4U80_08623</name>
</gene>
<comment type="caution">
    <text evidence="2">The sequence shown here is derived from an EMBL/GenBank/DDBJ whole genome shotgun (WGS) entry which is preliminary data.</text>
</comment>